<evidence type="ECO:0000259" key="10">
    <source>
        <dbReference type="PROSITE" id="PS50089"/>
    </source>
</evidence>
<dbReference type="PANTHER" id="PTHR15710">
    <property type="entry name" value="E3 UBIQUITIN-PROTEIN LIGASE PRAJA"/>
    <property type="match status" value="1"/>
</dbReference>
<dbReference type="InterPro" id="IPR001841">
    <property type="entry name" value="Znf_RING"/>
</dbReference>
<dbReference type="FunFam" id="3.30.40.10:FF:000127">
    <property type="entry name" value="E3 ubiquitin-protein ligase RNF181"/>
    <property type="match status" value="1"/>
</dbReference>
<dbReference type="InterPro" id="IPR013083">
    <property type="entry name" value="Znf_RING/FYVE/PHD"/>
</dbReference>
<proteinExistence type="predicted"/>
<reference evidence="11" key="1">
    <citation type="journal article" date="2018" name="DNA Res.">
        <title>Multiple hybrid de novo genome assembly of finger millet, an orphan allotetraploid crop.</title>
        <authorList>
            <person name="Hatakeyama M."/>
            <person name="Aluri S."/>
            <person name="Balachadran M.T."/>
            <person name="Sivarajan S.R."/>
            <person name="Patrignani A."/>
            <person name="Gruter S."/>
            <person name="Poveda L."/>
            <person name="Shimizu-Inatsugi R."/>
            <person name="Baeten J."/>
            <person name="Francoijs K.J."/>
            <person name="Nataraja K.N."/>
            <person name="Reddy Y.A.N."/>
            <person name="Phadnis S."/>
            <person name="Ravikumar R.L."/>
            <person name="Schlapbach R."/>
            <person name="Sreeman S.M."/>
            <person name="Shimizu K.K."/>
        </authorList>
    </citation>
    <scope>NUCLEOTIDE SEQUENCE</scope>
</reference>
<keyword evidence="6" id="KW-0833">Ubl conjugation pathway</keyword>
<keyword evidence="12" id="KW-1185">Reference proteome</keyword>
<feature type="region of interest" description="Disordered" evidence="9">
    <location>
        <begin position="313"/>
        <end position="344"/>
    </location>
</feature>
<gene>
    <name evidence="11" type="primary">ga06750</name>
    <name evidence="11" type="ORF">PR202_ga06750</name>
</gene>
<evidence type="ECO:0000256" key="4">
    <source>
        <dbReference type="ARBA" id="ARBA00022723"/>
    </source>
</evidence>
<evidence type="ECO:0000256" key="5">
    <source>
        <dbReference type="ARBA" id="ARBA00022771"/>
    </source>
</evidence>
<keyword evidence="4" id="KW-0479">Metal-binding</keyword>
<dbReference type="Gene3D" id="3.30.40.10">
    <property type="entry name" value="Zinc/RING finger domain, C3HC4 (zinc finger)"/>
    <property type="match status" value="1"/>
</dbReference>
<dbReference type="PROSITE" id="PS50089">
    <property type="entry name" value="ZF_RING_2"/>
    <property type="match status" value="1"/>
</dbReference>
<feature type="domain" description="RING-type" evidence="10">
    <location>
        <begin position="262"/>
        <end position="303"/>
    </location>
</feature>
<dbReference type="Proteomes" id="UP001054889">
    <property type="component" value="Unassembled WGS sequence"/>
</dbReference>
<evidence type="ECO:0000256" key="9">
    <source>
        <dbReference type="SAM" id="MobiDB-lite"/>
    </source>
</evidence>
<dbReference type="AlphaFoldDB" id="A0AAV5BXK3"/>
<name>A0AAV5BXK3_ELECO</name>
<dbReference type="PANTHER" id="PTHR15710:SF108">
    <property type="entry name" value="OS03G0286100 PROTEIN"/>
    <property type="match status" value="1"/>
</dbReference>
<protein>
    <recommendedName>
        <fullName evidence="2">RING-type E3 ubiquitin transferase</fullName>
        <ecNumber evidence="2">2.3.2.27</ecNumber>
    </recommendedName>
</protein>
<dbReference type="GO" id="GO:0008270">
    <property type="term" value="F:zinc ion binding"/>
    <property type="evidence" value="ECO:0007669"/>
    <property type="project" value="UniProtKB-KW"/>
</dbReference>
<keyword evidence="7" id="KW-0862">Zinc</keyword>
<reference evidence="11" key="2">
    <citation type="submission" date="2021-12" db="EMBL/GenBank/DDBJ databases">
        <title>Resequencing data analysis of finger millet.</title>
        <authorList>
            <person name="Hatakeyama M."/>
            <person name="Aluri S."/>
            <person name="Balachadran M.T."/>
            <person name="Sivarajan S.R."/>
            <person name="Poveda L."/>
            <person name="Shimizu-Inatsugi R."/>
            <person name="Schlapbach R."/>
            <person name="Sreeman S.M."/>
            <person name="Shimizu K.K."/>
        </authorList>
    </citation>
    <scope>NUCLEOTIDE SEQUENCE</scope>
</reference>
<evidence type="ECO:0000256" key="8">
    <source>
        <dbReference type="PROSITE-ProRule" id="PRU00175"/>
    </source>
</evidence>
<dbReference type="GO" id="GO:0061630">
    <property type="term" value="F:ubiquitin protein ligase activity"/>
    <property type="evidence" value="ECO:0007669"/>
    <property type="project" value="UniProtKB-EC"/>
</dbReference>
<evidence type="ECO:0000313" key="12">
    <source>
        <dbReference type="Proteomes" id="UP001054889"/>
    </source>
</evidence>
<evidence type="ECO:0000256" key="3">
    <source>
        <dbReference type="ARBA" id="ARBA00022679"/>
    </source>
</evidence>
<comment type="caution">
    <text evidence="11">The sequence shown here is derived from an EMBL/GenBank/DDBJ whole genome shotgun (WGS) entry which is preliminary data.</text>
</comment>
<comment type="catalytic activity">
    <reaction evidence="1">
        <text>S-ubiquitinyl-[E2 ubiquitin-conjugating enzyme]-L-cysteine + [acceptor protein]-L-lysine = [E2 ubiquitin-conjugating enzyme]-L-cysteine + N(6)-ubiquitinyl-[acceptor protein]-L-lysine.</text>
        <dbReference type="EC" id="2.3.2.27"/>
    </reaction>
</comment>
<dbReference type="SUPFAM" id="SSF57850">
    <property type="entry name" value="RING/U-box"/>
    <property type="match status" value="1"/>
</dbReference>
<dbReference type="Pfam" id="PF13639">
    <property type="entry name" value="zf-RING_2"/>
    <property type="match status" value="1"/>
</dbReference>
<evidence type="ECO:0000256" key="1">
    <source>
        <dbReference type="ARBA" id="ARBA00000900"/>
    </source>
</evidence>
<dbReference type="SMART" id="SM00184">
    <property type="entry name" value="RING"/>
    <property type="match status" value="1"/>
</dbReference>
<organism evidence="11 12">
    <name type="scientific">Eleusine coracana subsp. coracana</name>
    <dbReference type="NCBI Taxonomy" id="191504"/>
    <lineage>
        <taxon>Eukaryota</taxon>
        <taxon>Viridiplantae</taxon>
        <taxon>Streptophyta</taxon>
        <taxon>Embryophyta</taxon>
        <taxon>Tracheophyta</taxon>
        <taxon>Spermatophyta</taxon>
        <taxon>Magnoliopsida</taxon>
        <taxon>Liliopsida</taxon>
        <taxon>Poales</taxon>
        <taxon>Poaceae</taxon>
        <taxon>PACMAD clade</taxon>
        <taxon>Chloridoideae</taxon>
        <taxon>Cynodonteae</taxon>
        <taxon>Eleusininae</taxon>
        <taxon>Eleusine</taxon>
    </lineage>
</organism>
<dbReference type="GO" id="GO:0005737">
    <property type="term" value="C:cytoplasm"/>
    <property type="evidence" value="ECO:0007669"/>
    <property type="project" value="TreeGrafter"/>
</dbReference>
<evidence type="ECO:0000256" key="7">
    <source>
        <dbReference type="ARBA" id="ARBA00022833"/>
    </source>
</evidence>
<keyword evidence="5 8" id="KW-0863">Zinc-finger</keyword>
<evidence type="ECO:0000256" key="6">
    <source>
        <dbReference type="ARBA" id="ARBA00022786"/>
    </source>
</evidence>
<evidence type="ECO:0000313" key="11">
    <source>
        <dbReference type="EMBL" id="GJM90469.1"/>
    </source>
</evidence>
<dbReference type="EC" id="2.3.2.27" evidence="2"/>
<accession>A0AAV5BXK3</accession>
<sequence length="388" mass="41703">MAGFAGDDPFDFDDFSDGGEFGYDPFDCDDGDGGEEFCVSGFSFPDGGDGEELCVSGFVFPDGDDNIVVEDHASQASHEEPLLETLGRSFDSDDALSMFLPQLVSAISSTLDLAEDTPEEEAAGAGGDASEFILGGLDREPGLVIEENAGDDGDGLEFILSGFDLDPRPVTGGFQSLVDDDEGWDVVAGHDDMGEGTEIDIQLPAFRMLVEDIDSDDNDLLDVLALHAGEAAARSGRLPASRVAVEALPEVAPSEEEASSGCAVCKDGIAVEQLVMRLPCKHFFHGDCIRPWLAIRNTCPVCRYELPTGDAEYDRRRRTASGTSPAQHGETVQIPKQAQKPRSIHRVETAANANGLRSPLLTEEKAKQKLRIKCNANGQWRLRSMLVL</sequence>
<keyword evidence="3" id="KW-0808">Transferase</keyword>
<dbReference type="EMBL" id="BQKI01000003">
    <property type="protein sequence ID" value="GJM90469.1"/>
    <property type="molecule type" value="Genomic_DNA"/>
</dbReference>
<dbReference type="GO" id="GO:0016567">
    <property type="term" value="P:protein ubiquitination"/>
    <property type="evidence" value="ECO:0007669"/>
    <property type="project" value="TreeGrafter"/>
</dbReference>
<evidence type="ECO:0000256" key="2">
    <source>
        <dbReference type="ARBA" id="ARBA00012483"/>
    </source>
</evidence>